<sequence length="158" mass="16655">MGDRTHRYATTVRWTGNRGTGTSAYGAYDRAHEISAAGKPTIAGSSDPAFRGDRARWSPEDLLLASLSACHQLWYLHLCSRDGVVVTAYEDAAEGEMAEGGDGGGRFVSVTLRPRVTLAAGADAGRAGVLHEEAHALCFIANSVNFPVGHAAEIVVEA</sequence>
<protein>
    <submittedName>
        <fullName evidence="1">Peroxiredoxin</fullName>
    </submittedName>
</protein>
<dbReference type="PANTHER" id="PTHR42830:SF2">
    <property type="entry name" value="OSMC_OHR FAMILY PROTEIN"/>
    <property type="match status" value="1"/>
</dbReference>
<reference evidence="1" key="2">
    <citation type="submission" date="2020-09" db="EMBL/GenBank/DDBJ databases">
        <authorList>
            <person name="Sun Q."/>
            <person name="Zhou Y."/>
        </authorList>
    </citation>
    <scope>NUCLEOTIDE SEQUENCE</scope>
    <source>
        <strain evidence="1">CGMCC 1.15493</strain>
    </source>
</reference>
<accession>A0A917DDM1</accession>
<organism evidence="1 2">
    <name type="scientific">Aureimonas glaciei</name>
    <dbReference type="NCBI Taxonomy" id="1776957"/>
    <lineage>
        <taxon>Bacteria</taxon>
        <taxon>Pseudomonadati</taxon>
        <taxon>Pseudomonadota</taxon>
        <taxon>Alphaproteobacteria</taxon>
        <taxon>Hyphomicrobiales</taxon>
        <taxon>Aurantimonadaceae</taxon>
        <taxon>Aureimonas</taxon>
    </lineage>
</organism>
<reference evidence="1" key="1">
    <citation type="journal article" date="2014" name="Int. J. Syst. Evol. Microbiol.">
        <title>Complete genome sequence of Corynebacterium casei LMG S-19264T (=DSM 44701T), isolated from a smear-ripened cheese.</title>
        <authorList>
            <consortium name="US DOE Joint Genome Institute (JGI-PGF)"/>
            <person name="Walter F."/>
            <person name="Albersmeier A."/>
            <person name="Kalinowski J."/>
            <person name="Ruckert C."/>
        </authorList>
    </citation>
    <scope>NUCLEOTIDE SEQUENCE</scope>
    <source>
        <strain evidence="1">CGMCC 1.15493</strain>
    </source>
</reference>
<comment type="caution">
    <text evidence="1">The sequence shown here is derived from an EMBL/GenBank/DDBJ whole genome shotgun (WGS) entry which is preliminary data.</text>
</comment>
<proteinExistence type="predicted"/>
<evidence type="ECO:0000313" key="1">
    <source>
        <dbReference type="EMBL" id="GGD28295.1"/>
    </source>
</evidence>
<evidence type="ECO:0000313" key="2">
    <source>
        <dbReference type="Proteomes" id="UP000613160"/>
    </source>
</evidence>
<dbReference type="Pfam" id="PF02566">
    <property type="entry name" value="OsmC"/>
    <property type="match status" value="1"/>
</dbReference>
<dbReference type="Proteomes" id="UP000613160">
    <property type="component" value="Unassembled WGS sequence"/>
</dbReference>
<keyword evidence="2" id="KW-1185">Reference proteome</keyword>
<dbReference type="InterPro" id="IPR015946">
    <property type="entry name" value="KH_dom-like_a/b"/>
</dbReference>
<dbReference type="PANTHER" id="PTHR42830">
    <property type="entry name" value="OSMOTICALLY INDUCIBLE FAMILY PROTEIN"/>
    <property type="match status" value="1"/>
</dbReference>
<dbReference type="InterPro" id="IPR003718">
    <property type="entry name" value="OsmC/Ohr_fam"/>
</dbReference>
<dbReference type="AlphaFoldDB" id="A0A917DDM1"/>
<name>A0A917DDM1_9HYPH</name>
<dbReference type="InterPro" id="IPR052707">
    <property type="entry name" value="OsmC_Ohr_Peroxiredoxin"/>
</dbReference>
<dbReference type="EMBL" id="BMJJ01000008">
    <property type="protein sequence ID" value="GGD28295.1"/>
    <property type="molecule type" value="Genomic_DNA"/>
</dbReference>
<gene>
    <name evidence="1" type="ORF">GCM10011335_34300</name>
</gene>
<dbReference type="SUPFAM" id="SSF82784">
    <property type="entry name" value="OsmC-like"/>
    <property type="match status" value="1"/>
</dbReference>
<dbReference type="Gene3D" id="3.30.300.20">
    <property type="match status" value="1"/>
</dbReference>
<dbReference type="InterPro" id="IPR036102">
    <property type="entry name" value="OsmC/Ohrsf"/>
</dbReference>
<dbReference type="RefSeq" id="WP_188852965.1">
    <property type="nucleotide sequence ID" value="NZ_BMJJ01000008.1"/>
</dbReference>